<dbReference type="InterPro" id="IPR009056">
    <property type="entry name" value="Cyt_c-like_dom"/>
</dbReference>
<reference evidence="5" key="1">
    <citation type="submission" date="2020-05" db="EMBL/GenBank/DDBJ databases">
        <authorList>
            <person name="Chiriac C."/>
            <person name="Salcher M."/>
            <person name="Ghai R."/>
            <person name="Kavagutti S V."/>
        </authorList>
    </citation>
    <scope>NUCLEOTIDE SEQUENCE</scope>
</reference>
<keyword evidence="2" id="KW-0479">Metal-binding</keyword>
<accession>A0A6J6X680</accession>
<sequence length="158" mass="16113">MRSQSEPITSLARLEGLCGYLASGMAKHRSGGSLQFASAAVTMHPVTLPETPYLRPLTSLAILAVSLGVALSACSSGGGETPSASGSDLYAANCARCHGSQGEGIIGPSLAGVAQTFPEEDGQIAFVSNGGGGMPMFSEILSKADIQAIVEYTRSTFK</sequence>
<dbReference type="PROSITE" id="PS51007">
    <property type="entry name" value="CYTC"/>
    <property type="match status" value="1"/>
</dbReference>
<evidence type="ECO:0000313" key="8">
    <source>
        <dbReference type="EMBL" id="CAB4980219.1"/>
    </source>
</evidence>
<evidence type="ECO:0000256" key="1">
    <source>
        <dbReference type="ARBA" id="ARBA00022617"/>
    </source>
</evidence>
<evidence type="ECO:0000259" key="4">
    <source>
        <dbReference type="PROSITE" id="PS51007"/>
    </source>
</evidence>
<keyword evidence="1" id="KW-0349">Heme</keyword>
<feature type="domain" description="Cytochrome c" evidence="4">
    <location>
        <begin position="81"/>
        <end position="157"/>
    </location>
</feature>
<dbReference type="EMBL" id="CAFBPF010000266">
    <property type="protein sequence ID" value="CAB5026546.1"/>
    <property type="molecule type" value="Genomic_DNA"/>
</dbReference>
<dbReference type="Pfam" id="PF13442">
    <property type="entry name" value="Cytochrome_CBB3"/>
    <property type="match status" value="1"/>
</dbReference>
<dbReference type="InterPro" id="IPR036909">
    <property type="entry name" value="Cyt_c-like_dom_sf"/>
</dbReference>
<dbReference type="GO" id="GO:0009055">
    <property type="term" value="F:electron transfer activity"/>
    <property type="evidence" value="ECO:0007669"/>
    <property type="project" value="InterPro"/>
</dbReference>
<dbReference type="PANTHER" id="PTHR35008:SF4">
    <property type="entry name" value="BLL4482 PROTEIN"/>
    <property type="match status" value="1"/>
</dbReference>
<evidence type="ECO:0000256" key="3">
    <source>
        <dbReference type="ARBA" id="ARBA00023004"/>
    </source>
</evidence>
<dbReference type="EMBL" id="CAFBOR010000026">
    <property type="protein sequence ID" value="CAB4980219.1"/>
    <property type="molecule type" value="Genomic_DNA"/>
</dbReference>
<dbReference type="GO" id="GO:0046872">
    <property type="term" value="F:metal ion binding"/>
    <property type="evidence" value="ECO:0007669"/>
    <property type="project" value="UniProtKB-KW"/>
</dbReference>
<evidence type="ECO:0000313" key="6">
    <source>
        <dbReference type="EMBL" id="CAB4792861.1"/>
    </source>
</evidence>
<name>A0A6J6X680_9ZZZZ</name>
<evidence type="ECO:0000313" key="9">
    <source>
        <dbReference type="EMBL" id="CAB5026546.1"/>
    </source>
</evidence>
<dbReference type="GO" id="GO:0020037">
    <property type="term" value="F:heme binding"/>
    <property type="evidence" value="ECO:0007669"/>
    <property type="project" value="InterPro"/>
</dbReference>
<dbReference type="InterPro" id="IPR051459">
    <property type="entry name" value="Cytochrome_c-type_DH"/>
</dbReference>
<evidence type="ECO:0000256" key="2">
    <source>
        <dbReference type="ARBA" id="ARBA00022723"/>
    </source>
</evidence>
<dbReference type="Gene3D" id="1.10.760.10">
    <property type="entry name" value="Cytochrome c-like domain"/>
    <property type="match status" value="1"/>
</dbReference>
<protein>
    <submittedName>
        <fullName evidence="5">Unannotated protein</fullName>
    </submittedName>
</protein>
<dbReference type="SUPFAM" id="SSF46626">
    <property type="entry name" value="Cytochrome c"/>
    <property type="match status" value="1"/>
</dbReference>
<dbReference type="PANTHER" id="PTHR35008">
    <property type="entry name" value="BLL4482 PROTEIN-RELATED"/>
    <property type="match status" value="1"/>
</dbReference>
<evidence type="ECO:0000313" key="5">
    <source>
        <dbReference type="EMBL" id="CAB4789547.1"/>
    </source>
</evidence>
<keyword evidence="3" id="KW-0408">Iron</keyword>
<dbReference type="AlphaFoldDB" id="A0A6J6X680"/>
<proteinExistence type="predicted"/>
<dbReference type="EMBL" id="CAFBLK010000179">
    <property type="protein sequence ID" value="CAB4873551.1"/>
    <property type="molecule type" value="Genomic_DNA"/>
</dbReference>
<evidence type="ECO:0000313" key="7">
    <source>
        <dbReference type="EMBL" id="CAB4873551.1"/>
    </source>
</evidence>
<gene>
    <name evidence="5" type="ORF">UFOPK2925_01336</name>
    <name evidence="6" type="ORF">UFOPK2996_00602</name>
    <name evidence="7" type="ORF">UFOPK3317_01022</name>
    <name evidence="8" type="ORF">UFOPK3974_00314</name>
    <name evidence="9" type="ORF">UFOPK4071_01547</name>
</gene>
<dbReference type="EMBL" id="CAFAAH010000060">
    <property type="protein sequence ID" value="CAB4792861.1"/>
    <property type="molecule type" value="Genomic_DNA"/>
</dbReference>
<organism evidence="5">
    <name type="scientific">freshwater metagenome</name>
    <dbReference type="NCBI Taxonomy" id="449393"/>
    <lineage>
        <taxon>unclassified sequences</taxon>
        <taxon>metagenomes</taxon>
        <taxon>ecological metagenomes</taxon>
    </lineage>
</organism>
<dbReference type="EMBL" id="CAEZZU010000231">
    <property type="protein sequence ID" value="CAB4789547.1"/>
    <property type="molecule type" value="Genomic_DNA"/>
</dbReference>